<comment type="caution">
    <text evidence="3">The sequence shown here is derived from an EMBL/GenBank/DDBJ whole genome shotgun (WGS) entry which is preliminary data.</text>
</comment>
<accession>A0AAJ1RCF8</accession>
<dbReference type="EMBL" id="SDWY01000006">
    <property type="protein sequence ID" value="MDN6901078.1"/>
    <property type="molecule type" value="Genomic_DNA"/>
</dbReference>
<sequence>MSKGKMLGKLTKVAASSILGSSPVEDAVAKIVDDQLEKRKDYVKVPDVIGVPLADAEKILSEFQFKFIRTLADPDIKYANKRADVVLATKPRSSSSVAPHTFVKLIYADGDVLAASQMQLKDKKTQRSTKKEANKLLIHKLMDTSKSQAGKLSSSLKFSLKHHNKNSSEETDS</sequence>
<feature type="domain" description="PASTA" evidence="2">
    <location>
        <begin position="39"/>
        <end position="109"/>
    </location>
</feature>
<organism evidence="3 4">
    <name type="scientific">Oenococcus sicerae</name>
    <dbReference type="NCBI Taxonomy" id="2203724"/>
    <lineage>
        <taxon>Bacteria</taxon>
        <taxon>Bacillati</taxon>
        <taxon>Bacillota</taxon>
        <taxon>Bacilli</taxon>
        <taxon>Lactobacillales</taxon>
        <taxon>Lactobacillaceae</taxon>
        <taxon>Oenococcus</taxon>
    </lineage>
</organism>
<dbReference type="PROSITE" id="PS51178">
    <property type="entry name" value="PASTA"/>
    <property type="match status" value="1"/>
</dbReference>
<reference evidence="3" key="1">
    <citation type="submission" date="2019-01" db="EMBL/GenBank/DDBJ databases">
        <title>Oenococcus sicerae UCMA17102.</title>
        <authorList>
            <person name="Cousin F.J."/>
            <person name="Le Guellec R."/>
            <person name="Cretenet M."/>
        </authorList>
    </citation>
    <scope>NUCLEOTIDE SEQUENCE</scope>
    <source>
        <strain evidence="3">UCMA17102</strain>
    </source>
</reference>
<dbReference type="RefSeq" id="WP_301711536.1">
    <property type="nucleotide sequence ID" value="NZ_SDWY01000006.1"/>
</dbReference>
<dbReference type="AlphaFoldDB" id="A0AAJ1RCF8"/>
<feature type="region of interest" description="Disordered" evidence="1">
    <location>
        <begin position="146"/>
        <end position="173"/>
    </location>
</feature>
<proteinExistence type="predicted"/>
<dbReference type="Pfam" id="PF03793">
    <property type="entry name" value="PASTA"/>
    <property type="match status" value="1"/>
</dbReference>
<evidence type="ECO:0000313" key="3">
    <source>
        <dbReference type="EMBL" id="MDN6901078.1"/>
    </source>
</evidence>
<dbReference type="Proteomes" id="UP001167919">
    <property type="component" value="Unassembled WGS sequence"/>
</dbReference>
<evidence type="ECO:0000259" key="2">
    <source>
        <dbReference type="PROSITE" id="PS51178"/>
    </source>
</evidence>
<name>A0AAJ1RCF8_9LACO</name>
<dbReference type="InterPro" id="IPR005543">
    <property type="entry name" value="PASTA_dom"/>
</dbReference>
<protein>
    <recommendedName>
        <fullName evidence="2">PASTA domain-containing protein</fullName>
    </recommendedName>
</protein>
<dbReference type="Gene3D" id="3.30.10.20">
    <property type="match status" value="1"/>
</dbReference>
<dbReference type="CDD" id="cd06577">
    <property type="entry name" value="PASTA_pknB"/>
    <property type="match status" value="1"/>
</dbReference>
<evidence type="ECO:0000313" key="4">
    <source>
        <dbReference type="Proteomes" id="UP001167919"/>
    </source>
</evidence>
<gene>
    <name evidence="3" type="ORF">EVC35_08785</name>
</gene>
<evidence type="ECO:0000256" key="1">
    <source>
        <dbReference type="SAM" id="MobiDB-lite"/>
    </source>
</evidence>